<name>A0A3B3SDI4_9TELE</name>
<dbReference type="InterPro" id="IPR011009">
    <property type="entry name" value="Kinase-like_dom_sf"/>
</dbReference>
<dbReference type="InterPro" id="IPR017441">
    <property type="entry name" value="Protein_kinase_ATP_BS"/>
</dbReference>
<dbReference type="GeneTree" id="ENSGT00940000156886"/>
<evidence type="ECO:0000313" key="15">
    <source>
        <dbReference type="Proteomes" id="UP000261540"/>
    </source>
</evidence>
<evidence type="ECO:0000256" key="12">
    <source>
        <dbReference type="RuleBase" id="RU000304"/>
    </source>
</evidence>
<reference evidence="14" key="2">
    <citation type="submission" date="2025-09" db="UniProtKB">
        <authorList>
            <consortium name="Ensembl"/>
        </authorList>
    </citation>
    <scope>IDENTIFICATION</scope>
</reference>
<dbReference type="Proteomes" id="UP000261540">
    <property type="component" value="Unplaced"/>
</dbReference>
<dbReference type="FunFam" id="1.10.510.10:FF:000551">
    <property type="entry name" value="Non-specific serine/threonine protein kinase"/>
    <property type="match status" value="1"/>
</dbReference>
<dbReference type="GO" id="GO:0004674">
    <property type="term" value="F:protein serine/threonine kinase activity"/>
    <property type="evidence" value="ECO:0007669"/>
    <property type="project" value="UniProtKB-KW"/>
</dbReference>
<keyword evidence="5" id="KW-0808">Transferase</keyword>
<dbReference type="Pfam" id="PF00069">
    <property type="entry name" value="Pkinase"/>
    <property type="match status" value="1"/>
</dbReference>
<keyword evidence="8 11" id="KW-0067">ATP-binding</keyword>
<keyword evidence="4" id="KW-0597">Phosphoprotein</keyword>
<protein>
    <recommendedName>
        <fullName evidence="2">non-specific serine/threonine protein kinase</fullName>
        <ecNumber evidence="2">2.7.11.1</ecNumber>
    </recommendedName>
</protein>
<evidence type="ECO:0000256" key="1">
    <source>
        <dbReference type="ARBA" id="ARBA00009804"/>
    </source>
</evidence>
<dbReference type="InterPro" id="IPR008271">
    <property type="entry name" value="Ser/Thr_kinase_AS"/>
</dbReference>
<dbReference type="FunFam" id="3.30.200.20:FF:000686">
    <property type="entry name" value="Ribosomal protein S6 kinase"/>
    <property type="match status" value="1"/>
</dbReference>
<dbReference type="SMART" id="SM00220">
    <property type="entry name" value="S_TKc"/>
    <property type="match status" value="1"/>
</dbReference>
<feature type="binding site" evidence="11">
    <location>
        <position position="71"/>
    </location>
    <ligand>
        <name>ATP</name>
        <dbReference type="ChEBI" id="CHEBI:30616"/>
    </ligand>
</feature>
<keyword evidence="7" id="KW-0418">Kinase</keyword>
<dbReference type="STRING" id="1676925.ENSPKIP00000028041"/>
<evidence type="ECO:0000256" key="10">
    <source>
        <dbReference type="ARBA" id="ARBA00048679"/>
    </source>
</evidence>
<keyword evidence="6 11" id="KW-0547">Nucleotide-binding</keyword>
<dbReference type="PROSITE" id="PS00107">
    <property type="entry name" value="PROTEIN_KINASE_ATP"/>
    <property type="match status" value="1"/>
</dbReference>
<keyword evidence="15" id="KW-1185">Reference proteome</keyword>
<keyword evidence="3 12" id="KW-0723">Serine/threonine-protein kinase</keyword>
<dbReference type="InterPro" id="IPR000719">
    <property type="entry name" value="Prot_kinase_dom"/>
</dbReference>
<evidence type="ECO:0000256" key="4">
    <source>
        <dbReference type="ARBA" id="ARBA00022553"/>
    </source>
</evidence>
<proteinExistence type="inferred from homology"/>
<accession>A0A3B3SDI4</accession>
<dbReference type="EC" id="2.7.11.1" evidence="2"/>
<evidence type="ECO:0000256" key="8">
    <source>
        <dbReference type="ARBA" id="ARBA00022840"/>
    </source>
</evidence>
<dbReference type="Gene3D" id="3.30.200.20">
    <property type="entry name" value="Phosphorylase Kinase, domain 1"/>
    <property type="match status" value="1"/>
</dbReference>
<dbReference type="PROSITE" id="PS50011">
    <property type="entry name" value="PROTEIN_KINASE_DOM"/>
    <property type="match status" value="1"/>
</dbReference>
<dbReference type="AlphaFoldDB" id="A0A3B3SDI4"/>
<evidence type="ECO:0000259" key="13">
    <source>
        <dbReference type="PROSITE" id="PS50011"/>
    </source>
</evidence>
<evidence type="ECO:0000256" key="9">
    <source>
        <dbReference type="ARBA" id="ARBA00047899"/>
    </source>
</evidence>
<comment type="catalytic activity">
    <reaction evidence="10">
        <text>L-seryl-[protein] + ATP = O-phospho-L-seryl-[protein] + ADP + H(+)</text>
        <dbReference type="Rhea" id="RHEA:17989"/>
        <dbReference type="Rhea" id="RHEA-COMP:9863"/>
        <dbReference type="Rhea" id="RHEA-COMP:11604"/>
        <dbReference type="ChEBI" id="CHEBI:15378"/>
        <dbReference type="ChEBI" id="CHEBI:29999"/>
        <dbReference type="ChEBI" id="CHEBI:30616"/>
        <dbReference type="ChEBI" id="CHEBI:83421"/>
        <dbReference type="ChEBI" id="CHEBI:456216"/>
        <dbReference type="EC" id="2.7.11.1"/>
    </reaction>
</comment>
<evidence type="ECO:0000256" key="6">
    <source>
        <dbReference type="ARBA" id="ARBA00022741"/>
    </source>
</evidence>
<sequence>MSSVTLGGGAGGGVSDCWPLLLFTANLTGHVEKVGIENFELLKVLGTGAYGKVFLVRKVSGHDVGQLYAMKVLKKATIVQKAKTREHTRTERQVLEHIRQSPFLVTLHYAFQTDTRLHLILDYVSGGELFTHLVQRVRFKEQEVALYSGEIVLALEHLHQLGIVYRDLKLENILLDSSGHIVLTDFGLSKEFDEVSGSPDVLPSKIRVDELH</sequence>
<dbReference type="GO" id="GO:0005524">
    <property type="term" value="F:ATP binding"/>
    <property type="evidence" value="ECO:0007669"/>
    <property type="project" value="UniProtKB-UniRule"/>
</dbReference>
<evidence type="ECO:0000256" key="3">
    <source>
        <dbReference type="ARBA" id="ARBA00022527"/>
    </source>
</evidence>
<comment type="similarity">
    <text evidence="1">Belongs to the protein kinase superfamily. AGC Ser/Thr protein kinase family. S6 kinase subfamily.</text>
</comment>
<comment type="catalytic activity">
    <reaction evidence="9">
        <text>L-threonyl-[protein] + ATP = O-phospho-L-threonyl-[protein] + ADP + H(+)</text>
        <dbReference type="Rhea" id="RHEA:46608"/>
        <dbReference type="Rhea" id="RHEA-COMP:11060"/>
        <dbReference type="Rhea" id="RHEA-COMP:11605"/>
        <dbReference type="ChEBI" id="CHEBI:15378"/>
        <dbReference type="ChEBI" id="CHEBI:30013"/>
        <dbReference type="ChEBI" id="CHEBI:30616"/>
        <dbReference type="ChEBI" id="CHEBI:61977"/>
        <dbReference type="ChEBI" id="CHEBI:456216"/>
        <dbReference type="EC" id="2.7.11.1"/>
    </reaction>
</comment>
<evidence type="ECO:0000256" key="7">
    <source>
        <dbReference type="ARBA" id="ARBA00022777"/>
    </source>
</evidence>
<evidence type="ECO:0000256" key="5">
    <source>
        <dbReference type="ARBA" id="ARBA00022679"/>
    </source>
</evidence>
<organism evidence="14 15">
    <name type="scientific">Paramormyrops kingsleyae</name>
    <dbReference type="NCBI Taxonomy" id="1676925"/>
    <lineage>
        <taxon>Eukaryota</taxon>
        <taxon>Metazoa</taxon>
        <taxon>Chordata</taxon>
        <taxon>Craniata</taxon>
        <taxon>Vertebrata</taxon>
        <taxon>Euteleostomi</taxon>
        <taxon>Actinopterygii</taxon>
        <taxon>Neopterygii</taxon>
        <taxon>Teleostei</taxon>
        <taxon>Osteoglossocephala</taxon>
        <taxon>Osteoglossomorpha</taxon>
        <taxon>Osteoglossiformes</taxon>
        <taxon>Mormyridae</taxon>
        <taxon>Paramormyrops</taxon>
    </lineage>
</organism>
<feature type="domain" description="Protein kinase" evidence="13">
    <location>
        <begin position="39"/>
        <end position="212"/>
    </location>
</feature>
<evidence type="ECO:0000256" key="2">
    <source>
        <dbReference type="ARBA" id="ARBA00012513"/>
    </source>
</evidence>
<reference evidence="14" key="1">
    <citation type="submission" date="2025-08" db="UniProtKB">
        <authorList>
            <consortium name="Ensembl"/>
        </authorList>
    </citation>
    <scope>IDENTIFICATION</scope>
</reference>
<evidence type="ECO:0000313" key="14">
    <source>
        <dbReference type="Ensembl" id="ENSPKIP00000028041.1"/>
    </source>
</evidence>
<dbReference type="SUPFAM" id="SSF56112">
    <property type="entry name" value="Protein kinase-like (PK-like)"/>
    <property type="match status" value="1"/>
</dbReference>
<evidence type="ECO:0000256" key="11">
    <source>
        <dbReference type="PROSITE-ProRule" id="PRU10141"/>
    </source>
</evidence>
<dbReference type="Ensembl" id="ENSPKIT00000008817.1">
    <property type="protein sequence ID" value="ENSPKIP00000028041.1"/>
    <property type="gene ID" value="ENSPKIG00000009847.1"/>
</dbReference>
<dbReference type="PROSITE" id="PS00108">
    <property type="entry name" value="PROTEIN_KINASE_ST"/>
    <property type="match status" value="1"/>
</dbReference>
<dbReference type="PANTHER" id="PTHR24351">
    <property type="entry name" value="RIBOSOMAL PROTEIN S6 KINASE"/>
    <property type="match status" value="1"/>
</dbReference>
<dbReference type="Gene3D" id="1.10.510.10">
    <property type="entry name" value="Transferase(Phosphotransferase) domain 1"/>
    <property type="match status" value="1"/>
</dbReference>